<feature type="compositionally biased region" description="Pro residues" evidence="1">
    <location>
        <begin position="283"/>
        <end position="305"/>
    </location>
</feature>
<evidence type="ECO:0000313" key="4">
    <source>
        <dbReference type="Proteomes" id="UP000262379"/>
    </source>
</evidence>
<dbReference type="AlphaFoldDB" id="A0A371XD21"/>
<dbReference type="RefSeq" id="WP_116624379.1">
    <property type="nucleotide sequence ID" value="NZ_QURN01000009.1"/>
</dbReference>
<comment type="caution">
    <text evidence="3">The sequence shown here is derived from an EMBL/GenBank/DDBJ whole genome shotgun (WGS) entry which is preliminary data.</text>
</comment>
<dbReference type="EMBL" id="QURN01000009">
    <property type="protein sequence ID" value="RFC67128.1"/>
    <property type="molecule type" value="Genomic_DNA"/>
</dbReference>
<dbReference type="InterPro" id="IPR035437">
    <property type="entry name" value="SNase_OB-fold_sf"/>
</dbReference>
<sequence>MQPRNAAIALAGLCLAAGAIVWSGAQLAEPQPSFQVDPADVNDAASLDTPESPATEDETAAEGTSESEIAPPSEPTEAQQPAPVAPEPDQTQEQQTGELERLPARAPLSELASPKSPTPPKAAMPDEWKSMRLFKPVASSAGTIEAQGYKIALKGVEPTDSNETCTFEGKEWPCGLQARTAFRSWLRGRAIACDVPPQPDPQLLVAACNMGKFDLSEWLVSSGWAKASADGPYAEAGRKASEEHKGIFGPPAATGGLNLPHLSDPEPMAFPQTGPILQEQEPEPAPVTPQPPLTGAFPPAPPSPQ</sequence>
<organism evidence="3 4">
    <name type="scientific">Mesorhizobium denitrificans</name>
    <dbReference type="NCBI Taxonomy" id="2294114"/>
    <lineage>
        <taxon>Bacteria</taxon>
        <taxon>Pseudomonadati</taxon>
        <taxon>Pseudomonadota</taxon>
        <taxon>Alphaproteobacteria</taxon>
        <taxon>Hyphomicrobiales</taxon>
        <taxon>Phyllobacteriaceae</taxon>
        <taxon>Mesorhizobium</taxon>
    </lineage>
</organism>
<keyword evidence="4" id="KW-1185">Reference proteome</keyword>
<feature type="compositionally biased region" description="Basic and acidic residues" evidence="1">
    <location>
        <begin position="236"/>
        <end position="246"/>
    </location>
</feature>
<reference evidence="4" key="1">
    <citation type="submission" date="2018-08" db="EMBL/GenBank/DDBJ databases">
        <authorList>
            <person name="Im W.T."/>
        </authorList>
    </citation>
    <scope>NUCLEOTIDE SEQUENCE [LARGE SCALE GENOMIC DNA]</scope>
    <source>
        <strain evidence="4">LA-28</strain>
    </source>
</reference>
<feature type="region of interest" description="Disordered" evidence="1">
    <location>
        <begin position="235"/>
        <end position="305"/>
    </location>
</feature>
<dbReference type="Gene3D" id="2.40.50.90">
    <property type="match status" value="1"/>
</dbReference>
<feature type="chain" id="PRO_5016902822" evidence="2">
    <location>
        <begin position="29"/>
        <end position="305"/>
    </location>
</feature>
<evidence type="ECO:0000256" key="1">
    <source>
        <dbReference type="SAM" id="MobiDB-lite"/>
    </source>
</evidence>
<accession>A0A371XD21</accession>
<gene>
    <name evidence="3" type="ORF">DY251_13270</name>
</gene>
<feature type="signal peptide" evidence="2">
    <location>
        <begin position="1"/>
        <end position="28"/>
    </location>
</feature>
<evidence type="ECO:0000256" key="2">
    <source>
        <dbReference type="SAM" id="SignalP"/>
    </source>
</evidence>
<dbReference type="Proteomes" id="UP000262379">
    <property type="component" value="Unassembled WGS sequence"/>
</dbReference>
<proteinExistence type="predicted"/>
<name>A0A371XD21_9HYPH</name>
<dbReference type="SUPFAM" id="SSF50199">
    <property type="entry name" value="Staphylococcal nuclease"/>
    <property type="match status" value="1"/>
</dbReference>
<keyword evidence="2" id="KW-0732">Signal</keyword>
<evidence type="ECO:0000313" key="3">
    <source>
        <dbReference type="EMBL" id="RFC67128.1"/>
    </source>
</evidence>
<feature type="region of interest" description="Disordered" evidence="1">
    <location>
        <begin position="32"/>
        <end position="126"/>
    </location>
</feature>
<protein>
    <submittedName>
        <fullName evidence="3">Thermonuclease family protein</fullName>
    </submittedName>
</protein>